<feature type="compositionally biased region" description="Basic and acidic residues" evidence="1">
    <location>
        <begin position="76"/>
        <end position="91"/>
    </location>
</feature>
<evidence type="ECO:0000313" key="3">
    <source>
        <dbReference type="Proteomes" id="UP001153076"/>
    </source>
</evidence>
<dbReference type="AlphaFoldDB" id="A0A9Q1JLN5"/>
<dbReference type="OrthoDB" id="1001981at2759"/>
<reference evidence="2" key="1">
    <citation type="submission" date="2022-04" db="EMBL/GenBank/DDBJ databases">
        <title>Carnegiea gigantea Genome sequencing and assembly v2.</title>
        <authorList>
            <person name="Copetti D."/>
            <person name="Sanderson M.J."/>
            <person name="Burquez A."/>
            <person name="Wojciechowski M.F."/>
        </authorList>
    </citation>
    <scope>NUCLEOTIDE SEQUENCE</scope>
    <source>
        <strain evidence="2">SGP5-SGP5p</strain>
        <tissue evidence="2">Aerial part</tissue>
    </source>
</reference>
<feature type="region of interest" description="Disordered" evidence="1">
    <location>
        <begin position="1"/>
        <end position="25"/>
    </location>
</feature>
<name>A0A9Q1JLN5_9CARY</name>
<feature type="compositionally biased region" description="Basic and acidic residues" evidence="1">
    <location>
        <begin position="7"/>
        <end position="25"/>
    </location>
</feature>
<dbReference type="EMBL" id="JAKOGI010001019">
    <property type="protein sequence ID" value="KAJ8428359.1"/>
    <property type="molecule type" value="Genomic_DNA"/>
</dbReference>
<protein>
    <submittedName>
        <fullName evidence="2">Uncharacterized protein</fullName>
    </submittedName>
</protein>
<dbReference type="Proteomes" id="UP001153076">
    <property type="component" value="Unassembled WGS sequence"/>
</dbReference>
<accession>A0A9Q1JLN5</accession>
<evidence type="ECO:0000256" key="1">
    <source>
        <dbReference type="SAM" id="MobiDB-lite"/>
    </source>
</evidence>
<keyword evidence="3" id="KW-1185">Reference proteome</keyword>
<comment type="caution">
    <text evidence="2">The sequence shown here is derived from an EMBL/GenBank/DDBJ whole genome shotgun (WGS) entry which is preliminary data.</text>
</comment>
<feature type="region of interest" description="Disordered" evidence="1">
    <location>
        <begin position="61"/>
        <end position="91"/>
    </location>
</feature>
<sequence>MHQTPRTIEEKVESWKNRDTKSRDDDYGQEFKRDFVLFVNYQKYNDDCFFIILKSMRKQKQRPMVSHSRHRTTNTIEKKNKDKKKLPWENGRGKTVDRIHQHTIIREVETDLEKELASIQRPMVSHSKHQTTDAIEQKNKDKKKFLGEHGIGKHGMRKSCAQQAFCINSWPSASPSATVARICSAPLALPMGPLVVHLASAYELINKCTEVLKVWRRRWNLGRIGTEKVGMMVEQILQRGDYGEEFKRDFVLYVYYEKKEKQRPMVSHSKHQITDVVEQKNKDQKKFLGEHVYPWGAWNGIDHQTIIREVGAYIQEELASMG</sequence>
<organism evidence="2 3">
    <name type="scientific">Carnegiea gigantea</name>
    <dbReference type="NCBI Taxonomy" id="171969"/>
    <lineage>
        <taxon>Eukaryota</taxon>
        <taxon>Viridiplantae</taxon>
        <taxon>Streptophyta</taxon>
        <taxon>Embryophyta</taxon>
        <taxon>Tracheophyta</taxon>
        <taxon>Spermatophyta</taxon>
        <taxon>Magnoliopsida</taxon>
        <taxon>eudicotyledons</taxon>
        <taxon>Gunneridae</taxon>
        <taxon>Pentapetalae</taxon>
        <taxon>Caryophyllales</taxon>
        <taxon>Cactineae</taxon>
        <taxon>Cactaceae</taxon>
        <taxon>Cactoideae</taxon>
        <taxon>Echinocereeae</taxon>
        <taxon>Carnegiea</taxon>
    </lineage>
</organism>
<proteinExistence type="predicted"/>
<evidence type="ECO:0000313" key="2">
    <source>
        <dbReference type="EMBL" id="KAJ8428359.1"/>
    </source>
</evidence>
<feature type="compositionally biased region" description="Basic residues" evidence="1">
    <location>
        <begin position="61"/>
        <end position="72"/>
    </location>
</feature>
<gene>
    <name evidence="2" type="ORF">Cgig2_002772</name>
</gene>